<keyword evidence="2" id="KW-0813">Transport</keyword>
<dbReference type="RefSeq" id="WP_092074400.1">
    <property type="nucleotide sequence ID" value="NZ_FNHB01000009.1"/>
</dbReference>
<dbReference type="Gene3D" id="1.20.1560.10">
    <property type="entry name" value="ABC transporter type 1, transmembrane domain"/>
    <property type="match status" value="1"/>
</dbReference>
<feature type="domain" description="ABC transmembrane type-1" evidence="11">
    <location>
        <begin position="16"/>
        <end position="298"/>
    </location>
</feature>
<dbReference type="InterPro" id="IPR017871">
    <property type="entry name" value="ABC_transporter-like_CS"/>
</dbReference>
<dbReference type="SUPFAM" id="SSF52540">
    <property type="entry name" value="P-loop containing nucleoside triphosphate hydrolases"/>
    <property type="match status" value="1"/>
</dbReference>
<proteinExistence type="predicted"/>
<evidence type="ECO:0000256" key="5">
    <source>
        <dbReference type="ARBA" id="ARBA00022741"/>
    </source>
</evidence>
<dbReference type="Proteomes" id="UP000214880">
    <property type="component" value="Unassembled WGS sequence"/>
</dbReference>
<evidence type="ECO:0000256" key="2">
    <source>
        <dbReference type="ARBA" id="ARBA00022448"/>
    </source>
</evidence>
<evidence type="ECO:0000256" key="3">
    <source>
        <dbReference type="ARBA" id="ARBA00022475"/>
    </source>
</evidence>
<dbReference type="OrthoDB" id="9770415at2"/>
<keyword evidence="6 12" id="KW-0067">ATP-binding</keyword>
<dbReference type="PANTHER" id="PTHR43394:SF1">
    <property type="entry name" value="ATP-BINDING CASSETTE SUB-FAMILY B MEMBER 10, MITOCHONDRIAL"/>
    <property type="match status" value="1"/>
</dbReference>
<dbReference type="FunFam" id="3.40.50.300:FF:000221">
    <property type="entry name" value="Multidrug ABC transporter ATP-binding protein"/>
    <property type="match status" value="1"/>
</dbReference>
<gene>
    <name evidence="12" type="ORF">SAMN04488502_10930</name>
</gene>
<dbReference type="InterPro" id="IPR011527">
    <property type="entry name" value="ABC1_TM_dom"/>
</dbReference>
<dbReference type="PROSITE" id="PS50893">
    <property type="entry name" value="ABC_TRANSPORTER_2"/>
    <property type="match status" value="1"/>
</dbReference>
<keyword evidence="5" id="KW-0547">Nucleotide-binding</keyword>
<dbReference type="InterPro" id="IPR003439">
    <property type="entry name" value="ABC_transporter-like_ATP-bd"/>
</dbReference>
<feature type="transmembrane region" description="Helical" evidence="9">
    <location>
        <begin position="278"/>
        <end position="296"/>
    </location>
</feature>
<keyword evidence="3" id="KW-1003">Cell membrane</keyword>
<evidence type="ECO:0000313" key="13">
    <source>
        <dbReference type="Proteomes" id="UP000214880"/>
    </source>
</evidence>
<feature type="transmembrane region" description="Helical" evidence="9">
    <location>
        <begin position="59"/>
        <end position="80"/>
    </location>
</feature>
<organism evidence="12 13">
    <name type="scientific">Dendrosporobacter quercicolus</name>
    <dbReference type="NCBI Taxonomy" id="146817"/>
    <lineage>
        <taxon>Bacteria</taxon>
        <taxon>Bacillati</taxon>
        <taxon>Bacillota</taxon>
        <taxon>Negativicutes</taxon>
        <taxon>Selenomonadales</taxon>
        <taxon>Sporomusaceae</taxon>
        <taxon>Dendrosporobacter</taxon>
    </lineage>
</organism>
<dbReference type="PROSITE" id="PS50929">
    <property type="entry name" value="ABC_TM1F"/>
    <property type="match status" value="1"/>
</dbReference>
<reference evidence="12 13" key="1">
    <citation type="submission" date="2016-10" db="EMBL/GenBank/DDBJ databases">
        <authorList>
            <person name="de Groot N.N."/>
        </authorList>
    </citation>
    <scope>NUCLEOTIDE SEQUENCE [LARGE SCALE GENOMIC DNA]</scope>
    <source>
        <strain evidence="12 13">DSM 1736</strain>
    </source>
</reference>
<dbReference type="SMART" id="SM00382">
    <property type="entry name" value="AAA"/>
    <property type="match status" value="1"/>
</dbReference>
<dbReference type="InterPro" id="IPR003593">
    <property type="entry name" value="AAA+_ATPase"/>
</dbReference>
<dbReference type="Pfam" id="PF00664">
    <property type="entry name" value="ABC_membrane"/>
    <property type="match status" value="1"/>
</dbReference>
<keyword evidence="7 9" id="KW-1133">Transmembrane helix</keyword>
<dbReference type="PANTHER" id="PTHR43394">
    <property type="entry name" value="ATP-DEPENDENT PERMEASE MDL1, MITOCHONDRIAL"/>
    <property type="match status" value="1"/>
</dbReference>
<dbReference type="Gene3D" id="3.40.50.300">
    <property type="entry name" value="P-loop containing nucleotide triphosphate hydrolases"/>
    <property type="match status" value="1"/>
</dbReference>
<evidence type="ECO:0000256" key="6">
    <source>
        <dbReference type="ARBA" id="ARBA00022840"/>
    </source>
</evidence>
<evidence type="ECO:0000256" key="4">
    <source>
        <dbReference type="ARBA" id="ARBA00022692"/>
    </source>
</evidence>
<dbReference type="GO" id="GO:0016887">
    <property type="term" value="F:ATP hydrolysis activity"/>
    <property type="evidence" value="ECO:0007669"/>
    <property type="project" value="InterPro"/>
</dbReference>
<keyword evidence="4 9" id="KW-0812">Transmembrane</keyword>
<feature type="transmembrane region" description="Helical" evidence="9">
    <location>
        <begin position="126"/>
        <end position="150"/>
    </location>
</feature>
<protein>
    <submittedName>
        <fullName evidence="12">ATP-binding cassette, subfamily B</fullName>
    </submittedName>
</protein>
<feature type="domain" description="ABC transporter" evidence="10">
    <location>
        <begin position="331"/>
        <end position="566"/>
    </location>
</feature>
<keyword evidence="8 9" id="KW-0472">Membrane</keyword>
<keyword evidence="13" id="KW-1185">Reference proteome</keyword>
<dbReference type="STRING" id="146817.SAMN04488502_10930"/>
<evidence type="ECO:0000256" key="7">
    <source>
        <dbReference type="ARBA" id="ARBA00022989"/>
    </source>
</evidence>
<dbReference type="GO" id="GO:0005524">
    <property type="term" value="F:ATP binding"/>
    <property type="evidence" value="ECO:0007669"/>
    <property type="project" value="UniProtKB-KW"/>
</dbReference>
<dbReference type="InterPro" id="IPR039421">
    <property type="entry name" value="Type_1_exporter"/>
</dbReference>
<evidence type="ECO:0000256" key="9">
    <source>
        <dbReference type="SAM" id="Phobius"/>
    </source>
</evidence>
<dbReference type="EMBL" id="FNHB01000009">
    <property type="protein sequence ID" value="SDM93459.1"/>
    <property type="molecule type" value="Genomic_DNA"/>
</dbReference>
<dbReference type="GO" id="GO:0015421">
    <property type="term" value="F:ABC-type oligopeptide transporter activity"/>
    <property type="evidence" value="ECO:0007669"/>
    <property type="project" value="TreeGrafter"/>
</dbReference>
<dbReference type="GO" id="GO:0005886">
    <property type="term" value="C:plasma membrane"/>
    <property type="evidence" value="ECO:0007669"/>
    <property type="project" value="UniProtKB-SubCell"/>
</dbReference>
<dbReference type="InterPro" id="IPR027417">
    <property type="entry name" value="P-loop_NTPase"/>
</dbReference>
<dbReference type="PROSITE" id="PS00211">
    <property type="entry name" value="ABC_TRANSPORTER_1"/>
    <property type="match status" value="1"/>
</dbReference>
<feature type="transmembrane region" description="Helical" evidence="9">
    <location>
        <begin position="235"/>
        <end position="258"/>
    </location>
</feature>
<dbReference type="AlphaFoldDB" id="A0A1G9X9I6"/>
<accession>A0A1G9X9I6</accession>
<dbReference type="SUPFAM" id="SSF90123">
    <property type="entry name" value="ABC transporter transmembrane region"/>
    <property type="match status" value="1"/>
</dbReference>
<dbReference type="InterPro" id="IPR036640">
    <property type="entry name" value="ABC1_TM_sf"/>
</dbReference>
<evidence type="ECO:0000259" key="10">
    <source>
        <dbReference type="PROSITE" id="PS50893"/>
    </source>
</evidence>
<evidence type="ECO:0000256" key="1">
    <source>
        <dbReference type="ARBA" id="ARBA00004651"/>
    </source>
</evidence>
<dbReference type="Pfam" id="PF00005">
    <property type="entry name" value="ABC_tran"/>
    <property type="match status" value="1"/>
</dbReference>
<dbReference type="CDD" id="cd18548">
    <property type="entry name" value="ABC_6TM_Tm287_like"/>
    <property type="match status" value="1"/>
</dbReference>
<name>A0A1G9X9I6_9FIRM</name>
<evidence type="ECO:0000256" key="8">
    <source>
        <dbReference type="ARBA" id="ARBA00023136"/>
    </source>
</evidence>
<evidence type="ECO:0000259" key="11">
    <source>
        <dbReference type="PROSITE" id="PS50929"/>
    </source>
</evidence>
<evidence type="ECO:0000313" key="12">
    <source>
        <dbReference type="EMBL" id="SDM93459.1"/>
    </source>
</evidence>
<comment type="subcellular location">
    <subcellularLocation>
        <location evidence="1">Cell membrane</location>
        <topology evidence="1">Multi-pass membrane protein</topology>
    </subcellularLocation>
</comment>
<sequence length="574" mass="63110">MHLLWDCLKPYKLSVAALLLFLVIQSACEILLPTLVADLINQGIQTANAHFIKTTGMRMLLAAIAALLCSLASGLISARISTRISADLRQQIFFKVQEFSSSEMNLFGVSSLITRTTNDITRIQTFLLYLLKMGILTPLMMLSGIIMAVFTSGRLSLVLIVTLPVMSLVIAWILVSMIGYYRSMQAQFDSLNLVLRENLTGIRVIRAFQQTCHEMARFEGVNEEYTRLSTHTQRLVGGLMPAVTILMNITTVAVMFFGGRLVMNAAMDVGSLVAYVQYITQILLSVMMTSMLFMMYPRLITSLTRIVTVLETSPGIVDGSRTEAGIHTGIVEFKQVYFTFPQAEEAVLKNVTFTAYPNQMTAIIGGTGSGKSTIAGLLLRFYDVTAGQILIDGVDVRDYTLHHLRESIGYVPQKAVLFSNTIAGNLRFGKKNASREELLKAAGIAQAAEFIEAKEAGLDTPIAQGGANMSGGQKQRLAIARAVIKKPAVYLLDDSFSALDYKTDLAVRQALKAETKDATLIVIAQRISTIIHADRIVVLNEGQVADVGHHGELMERCGIYQEIVRSQFQQEGLR</sequence>
<feature type="transmembrane region" description="Helical" evidence="9">
    <location>
        <begin position="156"/>
        <end position="181"/>
    </location>
</feature>